<evidence type="ECO:0000256" key="1">
    <source>
        <dbReference type="SAM" id="Phobius"/>
    </source>
</evidence>
<protein>
    <submittedName>
        <fullName evidence="2">Uncharacterized protein</fullName>
    </submittedName>
</protein>
<evidence type="ECO:0000313" key="3">
    <source>
        <dbReference type="Proteomes" id="UP000433183"/>
    </source>
</evidence>
<gene>
    <name evidence="2" type="ORF">Hena1_00740</name>
</gene>
<dbReference type="Proteomes" id="UP000433183">
    <property type="component" value="Segment"/>
</dbReference>
<organism evidence="2 3">
    <name type="scientific">Erwinia phage Hena1</name>
    <dbReference type="NCBI Taxonomy" id="2678601"/>
    <lineage>
        <taxon>Viruses</taxon>
        <taxon>Duplodnaviria</taxon>
        <taxon>Heunggongvirae</taxon>
        <taxon>Uroviricota</taxon>
        <taxon>Caudoviricetes</taxon>
        <taxon>Vequintavirinae</taxon>
        <taxon>Henunavirus</taxon>
        <taxon>Henunavirus hena1</taxon>
    </lineage>
</organism>
<name>A0A6B9J5I8_9CAUD</name>
<feature type="transmembrane region" description="Helical" evidence="1">
    <location>
        <begin position="45"/>
        <end position="64"/>
    </location>
</feature>
<reference evidence="2 3" key="1">
    <citation type="submission" date="2019-11" db="EMBL/GenBank/DDBJ databases">
        <title>Characterization of a new Erwinia amylovora bacteriophage.</title>
        <authorList>
            <person name="Valentovich L.N."/>
            <person name="Akhremchuk A.E."/>
            <person name="Besarab N.V."/>
            <person name="Lagonenko A.L."/>
        </authorList>
    </citation>
    <scope>NUCLEOTIDE SEQUENCE [LARGE SCALE GENOMIC DNA]</scope>
</reference>
<keyword evidence="1" id="KW-1133">Transmembrane helix</keyword>
<accession>A0A6B9J5I8</accession>
<proteinExistence type="predicted"/>
<dbReference type="EMBL" id="MN732867">
    <property type="protein sequence ID" value="QGZ16250.1"/>
    <property type="molecule type" value="Genomic_DNA"/>
</dbReference>
<keyword evidence="3" id="KW-1185">Reference proteome</keyword>
<keyword evidence="1" id="KW-0812">Transmembrane</keyword>
<sequence length="120" mass="13778">MIWYVLALLGATILVGSGVYTAFYFRKDKLDDFIDWMEGKRLLVLKVWAVALLVVTVLLIKPLWNTMTCQFDGVAYKATTTYSWYKNGTYEDKCLFQSKNGTLLPLKINRDQPEGSDHDN</sequence>
<keyword evidence="1" id="KW-0472">Membrane</keyword>
<evidence type="ECO:0000313" key="2">
    <source>
        <dbReference type="EMBL" id="QGZ16250.1"/>
    </source>
</evidence>